<proteinExistence type="predicted"/>
<feature type="non-terminal residue" evidence="1">
    <location>
        <position position="1"/>
    </location>
</feature>
<organism evidence="1 2">
    <name type="scientific">Nematocida parisii (strain ERTm3)</name>
    <name type="common">Nematode killer fungus</name>
    <dbReference type="NCBI Taxonomy" id="935791"/>
    <lineage>
        <taxon>Eukaryota</taxon>
        <taxon>Fungi</taxon>
        <taxon>Fungi incertae sedis</taxon>
        <taxon>Microsporidia</taxon>
        <taxon>Nematocida</taxon>
    </lineage>
</organism>
<dbReference type="AlphaFoldDB" id="I3ED53"/>
<dbReference type="OrthoDB" id="2195549at2759"/>
<dbReference type="Proteomes" id="UP000002872">
    <property type="component" value="Unassembled WGS sequence"/>
</dbReference>
<sequence length="76" mass="8704">CAPFINKTELPAYTRVKAYDRATGEEIDVETRKYTNCVEAGILGLVCCLVYDPVEKKYSADHLPDQKETMPLKRFF</sequence>
<dbReference type="HOGENOM" id="CLU_2661259_0_0_1"/>
<name>I3ED53_NEMP3</name>
<gene>
    <name evidence="1" type="ORF">NEQG_02670</name>
</gene>
<accession>I3ED53</accession>
<keyword evidence="2" id="KW-1185">Reference proteome</keyword>
<dbReference type="InParanoid" id="I3ED53"/>
<evidence type="ECO:0000313" key="1">
    <source>
        <dbReference type="EMBL" id="EIJ87150.1"/>
    </source>
</evidence>
<reference evidence="1" key="1">
    <citation type="submission" date="2011-01" db="EMBL/GenBank/DDBJ databases">
        <title>The Genome Sequence of Nematocida parisii strain ERTm3.</title>
        <authorList>
            <consortium name="The Broad Institute Genome Sequencing Platform"/>
            <consortium name="The Broad Institute Genome Sequencing Center for Infectious Disease"/>
            <person name="Cuomo C."/>
            <person name="Troemel E."/>
            <person name="Young S.K."/>
            <person name="Zeng Q."/>
            <person name="Gargeya S."/>
            <person name="Fitzgerald M."/>
            <person name="Haas B."/>
            <person name="Abouelleil A."/>
            <person name="Alvarado L."/>
            <person name="Arachchi H.M."/>
            <person name="Berlin A."/>
            <person name="Chapman S.B."/>
            <person name="Gearin G."/>
            <person name="Goldberg J."/>
            <person name="Griggs A."/>
            <person name="Gujja S."/>
            <person name="Hansen M."/>
            <person name="Heiman D."/>
            <person name="Howarth C."/>
            <person name="Larimer J."/>
            <person name="Lui A."/>
            <person name="MacDonald P.J.P."/>
            <person name="McCowen C."/>
            <person name="Montmayeur A."/>
            <person name="Murphy C."/>
            <person name="Neiman D."/>
            <person name="Pearson M."/>
            <person name="Priest M."/>
            <person name="Roberts A."/>
            <person name="Saif S."/>
            <person name="Shea T."/>
            <person name="Sisk P."/>
            <person name="Stolte C."/>
            <person name="Sykes S."/>
            <person name="Wortman J."/>
            <person name="Nusbaum C."/>
            <person name="Birren B."/>
        </authorList>
    </citation>
    <scope>NUCLEOTIDE SEQUENCE</scope>
    <source>
        <strain evidence="1">ERTm3</strain>
    </source>
</reference>
<protein>
    <submittedName>
        <fullName evidence="1">Uncharacterized protein</fullName>
    </submittedName>
</protein>
<evidence type="ECO:0000313" key="2">
    <source>
        <dbReference type="Proteomes" id="UP000002872"/>
    </source>
</evidence>
<dbReference type="VEuPathDB" id="MicrosporidiaDB:NEQG_02670"/>
<dbReference type="EMBL" id="GL870887">
    <property type="protein sequence ID" value="EIJ87150.1"/>
    <property type="molecule type" value="Genomic_DNA"/>
</dbReference>